<sequence length="330" mass="34463">MRHTSWAAAALAAAAIGWVGAAPAHAGAQPPATAAWMKGCEVGDGGYTEPCGRWRLVLGDGSTRELTGAAPRATTQSGGRSDWQSRLAISADGRWVLYERDGDHRLMVRRAAGGAARALPASLVPKGVGTENVGVWLSPKGDRVMVSVGLDGDPTPTKVITVSTGKTVELPADQDPEGFSADGDEVLAGRYRNDNVVKLYGHRLGGGVLATTPPQVVAGAYARALAADGRTLAVVVAGNEDRKLPPRLRLYDLVGEHLTASVTLPLLPSQTPSHVHWTADGKLVAHVSEGGEGAPVKIRVLTFDVDSGAVEGSRRLTISKHSYTWALPGE</sequence>
<proteinExistence type="predicted"/>
<accession>A0A7W0CQ34</accession>
<comment type="caution">
    <text evidence="2">The sequence shown here is derived from an EMBL/GenBank/DDBJ whole genome shotgun (WGS) entry which is preliminary data.</text>
</comment>
<gene>
    <name evidence="2" type="ORF">HNR30_006382</name>
</gene>
<evidence type="ECO:0000313" key="2">
    <source>
        <dbReference type="EMBL" id="MBA2895010.1"/>
    </source>
</evidence>
<evidence type="ECO:0008006" key="4">
    <source>
        <dbReference type="Google" id="ProtNLM"/>
    </source>
</evidence>
<dbReference type="InterPro" id="IPR015943">
    <property type="entry name" value="WD40/YVTN_repeat-like_dom_sf"/>
</dbReference>
<feature type="signal peptide" evidence="1">
    <location>
        <begin position="1"/>
        <end position="21"/>
    </location>
</feature>
<dbReference type="AlphaFoldDB" id="A0A7W0CQ34"/>
<keyword evidence="3" id="KW-1185">Reference proteome</keyword>
<dbReference type="Gene3D" id="2.130.10.10">
    <property type="entry name" value="YVTN repeat-like/Quinoprotein amine dehydrogenase"/>
    <property type="match status" value="1"/>
</dbReference>
<protein>
    <recommendedName>
        <fullName evidence="4">WD40 repeat domain-containing protein</fullName>
    </recommendedName>
</protein>
<dbReference type="Proteomes" id="UP000530928">
    <property type="component" value="Unassembled WGS sequence"/>
</dbReference>
<organism evidence="2 3">
    <name type="scientific">Nonomuraea soli</name>
    <dbReference type="NCBI Taxonomy" id="1032476"/>
    <lineage>
        <taxon>Bacteria</taxon>
        <taxon>Bacillati</taxon>
        <taxon>Actinomycetota</taxon>
        <taxon>Actinomycetes</taxon>
        <taxon>Streptosporangiales</taxon>
        <taxon>Streptosporangiaceae</taxon>
        <taxon>Nonomuraea</taxon>
    </lineage>
</organism>
<dbReference type="EMBL" id="JACDUR010000006">
    <property type="protein sequence ID" value="MBA2895010.1"/>
    <property type="molecule type" value="Genomic_DNA"/>
</dbReference>
<keyword evidence="1" id="KW-0732">Signal</keyword>
<feature type="chain" id="PRO_5038406763" description="WD40 repeat domain-containing protein" evidence="1">
    <location>
        <begin position="22"/>
        <end position="330"/>
    </location>
</feature>
<name>A0A7W0CQ34_9ACTN</name>
<dbReference type="SUPFAM" id="SSF82171">
    <property type="entry name" value="DPP6 N-terminal domain-like"/>
    <property type="match status" value="1"/>
</dbReference>
<evidence type="ECO:0000256" key="1">
    <source>
        <dbReference type="SAM" id="SignalP"/>
    </source>
</evidence>
<dbReference type="RefSeq" id="WP_181613710.1">
    <property type="nucleotide sequence ID" value="NZ_BAABAM010000004.1"/>
</dbReference>
<reference evidence="2 3" key="1">
    <citation type="submission" date="2020-07" db="EMBL/GenBank/DDBJ databases">
        <title>Genomic Encyclopedia of Type Strains, Phase IV (KMG-IV): sequencing the most valuable type-strain genomes for metagenomic binning, comparative biology and taxonomic classification.</title>
        <authorList>
            <person name="Goeker M."/>
        </authorList>
    </citation>
    <scope>NUCLEOTIDE SEQUENCE [LARGE SCALE GENOMIC DNA]</scope>
    <source>
        <strain evidence="2 3">DSM 45533</strain>
    </source>
</reference>
<evidence type="ECO:0000313" key="3">
    <source>
        <dbReference type="Proteomes" id="UP000530928"/>
    </source>
</evidence>